<gene>
    <name evidence="2" type="ORF">S01H1_24319</name>
</gene>
<proteinExistence type="predicted"/>
<dbReference type="EMBL" id="BARS01014412">
    <property type="protein sequence ID" value="GAF93127.1"/>
    <property type="molecule type" value="Genomic_DNA"/>
</dbReference>
<accession>X0TYB4</accession>
<feature type="domain" description="Peptidase M13 N-terminal" evidence="1">
    <location>
        <begin position="1"/>
        <end position="68"/>
    </location>
</feature>
<dbReference type="AlphaFoldDB" id="X0TYB4"/>
<dbReference type="GO" id="GO:0006508">
    <property type="term" value="P:proteolysis"/>
    <property type="evidence" value="ECO:0007669"/>
    <property type="project" value="InterPro"/>
</dbReference>
<dbReference type="InterPro" id="IPR008753">
    <property type="entry name" value="Peptidase_M13_N"/>
</dbReference>
<feature type="non-terminal residue" evidence="2">
    <location>
        <position position="68"/>
    </location>
</feature>
<dbReference type="SUPFAM" id="SSF55486">
    <property type="entry name" value="Metalloproteases ('zincins'), catalytic domain"/>
    <property type="match status" value="1"/>
</dbReference>
<evidence type="ECO:0000313" key="2">
    <source>
        <dbReference type="EMBL" id="GAF93127.1"/>
    </source>
</evidence>
<comment type="caution">
    <text evidence="2">The sequence shown here is derived from an EMBL/GenBank/DDBJ whole genome shotgun (WGS) entry which is preliminary data.</text>
</comment>
<dbReference type="Pfam" id="PF05649">
    <property type="entry name" value="Peptidase_M13_N"/>
    <property type="match status" value="1"/>
</dbReference>
<dbReference type="Gene3D" id="1.10.1380.10">
    <property type="entry name" value="Neutral endopeptidase , domain2"/>
    <property type="match status" value="1"/>
</dbReference>
<organism evidence="2">
    <name type="scientific">marine sediment metagenome</name>
    <dbReference type="NCBI Taxonomy" id="412755"/>
    <lineage>
        <taxon>unclassified sequences</taxon>
        <taxon>metagenomes</taxon>
        <taxon>ecological metagenomes</taxon>
    </lineage>
</organism>
<dbReference type="InterPro" id="IPR042089">
    <property type="entry name" value="Peptidase_M13_dom_2"/>
</dbReference>
<feature type="non-terminal residue" evidence="2">
    <location>
        <position position="1"/>
    </location>
</feature>
<sequence length="68" mass="7396">LRFHRIDRVAGVLPRAFDQASFAFYGKALSGTPEQRARDKRALAAVNGALGGAVGRIYAQRYFPASSK</sequence>
<reference evidence="2" key="1">
    <citation type="journal article" date="2014" name="Front. Microbiol.">
        <title>High frequency of phylogenetically diverse reductive dehalogenase-homologous genes in deep subseafloor sedimentary metagenomes.</title>
        <authorList>
            <person name="Kawai M."/>
            <person name="Futagami T."/>
            <person name="Toyoda A."/>
            <person name="Takaki Y."/>
            <person name="Nishi S."/>
            <person name="Hori S."/>
            <person name="Arai W."/>
            <person name="Tsubouchi T."/>
            <person name="Morono Y."/>
            <person name="Uchiyama I."/>
            <person name="Ito T."/>
            <person name="Fujiyama A."/>
            <person name="Inagaki F."/>
            <person name="Takami H."/>
        </authorList>
    </citation>
    <scope>NUCLEOTIDE SEQUENCE</scope>
    <source>
        <strain evidence="2">Expedition CK06-06</strain>
    </source>
</reference>
<name>X0TYB4_9ZZZZ</name>
<evidence type="ECO:0000259" key="1">
    <source>
        <dbReference type="Pfam" id="PF05649"/>
    </source>
</evidence>
<protein>
    <recommendedName>
        <fullName evidence="1">Peptidase M13 N-terminal domain-containing protein</fullName>
    </recommendedName>
</protein>